<keyword evidence="2" id="KW-1185">Reference proteome</keyword>
<organism evidence="1 2">
    <name type="scientific">Methylobacterium iners</name>
    <dbReference type="NCBI Taxonomy" id="418707"/>
    <lineage>
        <taxon>Bacteria</taxon>
        <taxon>Pseudomonadati</taxon>
        <taxon>Pseudomonadota</taxon>
        <taxon>Alphaproteobacteria</taxon>
        <taxon>Hyphomicrobiales</taxon>
        <taxon>Methylobacteriaceae</taxon>
        <taxon>Methylobacterium</taxon>
    </lineage>
</organism>
<evidence type="ECO:0000313" key="2">
    <source>
        <dbReference type="Proteomes" id="UP001055125"/>
    </source>
</evidence>
<reference evidence="1" key="2">
    <citation type="submission" date="2021-08" db="EMBL/GenBank/DDBJ databases">
        <authorList>
            <person name="Tani A."/>
            <person name="Ola A."/>
            <person name="Ogura Y."/>
            <person name="Katsura K."/>
            <person name="Hayashi T."/>
        </authorList>
    </citation>
    <scope>NUCLEOTIDE SEQUENCE</scope>
    <source>
        <strain evidence="1">DSM 19015</strain>
    </source>
</reference>
<dbReference type="Proteomes" id="UP001055125">
    <property type="component" value="Unassembled WGS sequence"/>
</dbReference>
<evidence type="ECO:0000313" key="1">
    <source>
        <dbReference type="EMBL" id="GJD97694.1"/>
    </source>
</evidence>
<dbReference type="EMBL" id="BPQP01000100">
    <property type="protein sequence ID" value="GJD97694.1"/>
    <property type="molecule type" value="Genomic_DNA"/>
</dbReference>
<reference evidence="1" key="1">
    <citation type="journal article" date="2021" name="Front. Microbiol.">
        <title>Comprehensive Comparative Genomics and Phenotyping of Methylobacterium Species.</title>
        <authorList>
            <person name="Alessa O."/>
            <person name="Ogura Y."/>
            <person name="Fujitani Y."/>
            <person name="Takami H."/>
            <person name="Hayashi T."/>
            <person name="Sahin N."/>
            <person name="Tani A."/>
        </authorList>
    </citation>
    <scope>NUCLEOTIDE SEQUENCE</scope>
    <source>
        <strain evidence="1">DSM 19015</strain>
    </source>
</reference>
<name>A0ABQ4S749_9HYPH</name>
<comment type="caution">
    <text evidence="1">The sequence shown here is derived from an EMBL/GenBank/DDBJ whole genome shotgun (WGS) entry which is preliminary data.</text>
</comment>
<protein>
    <submittedName>
        <fullName evidence="1">Uncharacterized protein</fullName>
    </submittedName>
</protein>
<sequence length="121" mass="13588">MARRSSPPAHVLYPRGRVIQPNDTREMTEAIVFLSRNKVRFQRTSSTQLKVDCWNYYPRRGTILRDGDTGLLAERGLQAFAQILGLEPPGPAHVSQEAATRPIPAWSRPVVQETPVVPQTI</sequence>
<gene>
    <name evidence="1" type="ORF">OCOJLMKI_4927</name>
</gene>
<dbReference type="RefSeq" id="WP_238246746.1">
    <property type="nucleotide sequence ID" value="NZ_BPQP01000100.1"/>
</dbReference>
<proteinExistence type="predicted"/>
<accession>A0ABQ4S749</accession>